<dbReference type="CDD" id="cd09731">
    <property type="entry name" value="Cse2_I-E"/>
    <property type="match status" value="1"/>
</dbReference>
<dbReference type="Pfam" id="PF09485">
    <property type="entry name" value="CRISPR_Cse2"/>
    <property type="match status" value="1"/>
</dbReference>
<accession>A0A7M3MES0</accession>
<sequence>MSNFGQYQNDTDFWEAVTEWRKRLDNDRGQRAELRRARTPVEIICSPAYQRGFVAHMAIKGFPLNADDIKRLAPAAGLLAHVNVFSGKSHFARQLAASNKGSQEVRDLRFKKLMAIEDTDELYLMLMRLIRYLDGSAHVKSLVRGVFWWNENTKRDWALNYYTA</sequence>
<dbReference type="Proteomes" id="UP000448292">
    <property type="component" value="Unassembled WGS sequence"/>
</dbReference>
<dbReference type="OrthoDB" id="5452240at2"/>
<gene>
    <name evidence="1" type="primary">casB</name>
    <name evidence="1" type="ORF">DPQ33_11130</name>
</gene>
<dbReference type="Gene3D" id="1.10.520.40">
    <property type="entry name" value="CRISPR-associated protein Cse2"/>
    <property type="match status" value="1"/>
</dbReference>
<dbReference type="InterPro" id="IPR038287">
    <property type="entry name" value="Cse2_sf"/>
</dbReference>
<proteinExistence type="predicted"/>
<protein>
    <submittedName>
        <fullName evidence="1">Type I-E CRISPR-associated protein Cse2/CasB</fullName>
    </submittedName>
</protein>
<comment type="caution">
    <text evidence="1">The sequence shown here is derived from an EMBL/GenBank/DDBJ whole genome shotgun (WGS) entry which is preliminary data.</text>
</comment>
<dbReference type="AlphaFoldDB" id="A0A7M3MES0"/>
<dbReference type="NCBIfam" id="TIGR02548">
    <property type="entry name" value="casB_cse2"/>
    <property type="match status" value="1"/>
</dbReference>
<keyword evidence="2" id="KW-1185">Reference proteome</keyword>
<reference evidence="1 2" key="1">
    <citation type="submission" date="2018-06" db="EMBL/GenBank/DDBJ databases">
        <title>Complete genome of Desulfovibrio indonesiensis P37SLT.</title>
        <authorList>
            <person name="Crispim J.S."/>
            <person name="Vidigal P.M.P."/>
            <person name="Silva L.C.F."/>
            <person name="Laguardia C.N."/>
            <person name="Araujo L.C."/>
            <person name="Dias R.S."/>
            <person name="Sousa M.P."/>
            <person name="Paula S.O."/>
            <person name="Silva C."/>
        </authorList>
    </citation>
    <scope>NUCLEOTIDE SEQUENCE [LARGE SCALE GENOMIC DNA]</scope>
    <source>
        <strain evidence="1 2">P37SLT</strain>
    </source>
</reference>
<name>A0A7M3MES0_9BACT</name>
<dbReference type="InterPro" id="IPR013382">
    <property type="entry name" value="CRISPR-assoc_prot_Cse2"/>
</dbReference>
<dbReference type="EMBL" id="QMIE01000009">
    <property type="protein sequence ID" value="TVM16948.1"/>
    <property type="molecule type" value="Genomic_DNA"/>
</dbReference>
<dbReference type="RefSeq" id="WP_144303294.1">
    <property type="nucleotide sequence ID" value="NZ_QMIE01000009.1"/>
</dbReference>
<organism evidence="1 2">
    <name type="scientific">Oceanidesulfovibrio indonesiensis</name>
    <dbReference type="NCBI Taxonomy" id="54767"/>
    <lineage>
        <taxon>Bacteria</taxon>
        <taxon>Pseudomonadati</taxon>
        <taxon>Thermodesulfobacteriota</taxon>
        <taxon>Desulfovibrionia</taxon>
        <taxon>Desulfovibrionales</taxon>
        <taxon>Desulfovibrionaceae</taxon>
        <taxon>Oceanidesulfovibrio</taxon>
    </lineage>
</organism>
<evidence type="ECO:0000313" key="2">
    <source>
        <dbReference type="Proteomes" id="UP000448292"/>
    </source>
</evidence>
<evidence type="ECO:0000313" key="1">
    <source>
        <dbReference type="EMBL" id="TVM16948.1"/>
    </source>
</evidence>